<organism evidence="1">
    <name type="scientific">Streptomyces sp. R39</name>
    <dbReference type="NCBI Taxonomy" id="3238631"/>
    <lineage>
        <taxon>Bacteria</taxon>
        <taxon>Bacillati</taxon>
        <taxon>Actinomycetota</taxon>
        <taxon>Actinomycetes</taxon>
        <taxon>Kitasatosporales</taxon>
        <taxon>Streptomycetaceae</taxon>
        <taxon>Streptomyces</taxon>
    </lineage>
</organism>
<dbReference type="Gene3D" id="3.40.50.1820">
    <property type="entry name" value="alpha/beta hydrolase"/>
    <property type="match status" value="1"/>
</dbReference>
<proteinExistence type="predicted"/>
<sequence>MSERRVLAPLRRVSTDVLEVGYYETCSAEHDTVLFPHNFPYDIHSYVDVAPLLADSGFRGVVPRRAAKAFADPDDTDVVLHRYRHRLGSAPGAEEYAGLEARLGELPAVTVPAVTLDGSLPATDGSSTARHCTGPRLHRKVAGAGHNLPQEHPEAFAAAVRDARVLRQENAGHDRLAGRRQDTT</sequence>
<dbReference type="InterPro" id="IPR029058">
    <property type="entry name" value="AB_hydrolase_fold"/>
</dbReference>
<dbReference type="EMBL" id="CP163441">
    <property type="protein sequence ID" value="XDQ48137.1"/>
    <property type="molecule type" value="Genomic_DNA"/>
</dbReference>
<name>A0AB39QZW7_9ACTN</name>
<dbReference type="AlphaFoldDB" id="A0AB39QZW7"/>
<evidence type="ECO:0000313" key="1">
    <source>
        <dbReference type="EMBL" id="XDQ48137.1"/>
    </source>
</evidence>
<dbReference type="GO" id="GO:0016787">
    <property type="term" value="F:hydrolase activity"/>
    <property type="evidence" value="ECO:0007669"/>
    <property type="project" value="UniProtKB-KW"/>
</dbReference>
<keyword evidence="1" id="KW-0378">Hydrolase</keyword>
<dbReference type="SUPFAM" id="SSF53474">
    <property type="entry name" value="alpha/beta-Hydrolases"/>
    <property type="match status" value="2"/>
</dbReference>
<accession>A0AB39QZW7</accession>
<gene>
    <name evidence="1" type="ORF">AB5J52_41005</name>
</gene>
<dbReference type="RefSeq" id="WP_369226967.1">
    <property type="nucleotide sequence ID" value="NZ_CP163441.1"/>
</dbReference>
<reference evidence="1" key="1">
    <citation type="submission" date="2024-07" db="EMBL/GenBank/DDBJ databases">
        <authorList>
            <person name="Yu S.T."/>
        </authorList>
    </citation>
    <scope>NUCLEOTIDE SEQUENCE</scope>
    <source>
        <strain evidence="1">R39</strain>
    </source>
</reference>
<protein>
    <submittedName>
        <fullName evidence="1">Alpha/beta fold hydrolase</fullName>
    </submittedName>
</protein>